<dbReference type="Gene3D" id="3.10.620.30">
    <property type="match status" value="1"/>
</dbReference>
<dbReference type="SMART" id="SM00460">
    <property type="entry name" value="TGc"/>
    <property type="match status" value="1"/>
</dbReference>
<proteinExistence type="predicted"/>
<feature type="domain" description="Transglutaminase-like" evidence="1">
    <location>
        <begin position="205"/>
        <end position="262"/>
    </location>
</feature>
<evidence type="ECO:0000259" key="1">
    <source>
        <dbReference type="SMART" id="SM00460"/>
    </source>
</evidence>
<protein>
    <submittedName>
        <fullName evidence="2">Amino-acid biosynthesis, amino-acid transport</fullName>
    </submittedName>
</protein>
<sequence length="319" mass="35423">MNRIASFGCFVLLTIAVLPRPLWAQFKEDQGKGWRLGEAVVSKWQAGIVVKAVAGACRNMVGTAPLPRDWPEQQVEIVEEDFSPGVTVQYRTVDNLVDQMVVKIPSLPNGSEAHALVTVEVRRHVQLPPPDTTIFRITDKLPTDVRVFLGPSPKIESRDPKIMEQAKTLIAQGSNDWEKVRSIYNFVREHVKYQSGAPLRGAVYALKEGVGDCEDMTSLFVALCRAAGVPARTVWVPGHCYGEFYLVDDEGRGYWFPCQLAGSEAFGEMPDPRPILQKGDNFRSPVNSRERVRYLAESLTGGGLGGEPQVQFIRKQLAN</sequence>
<dbReference type="PANTHER" id="PTHR33490">
    <property type="entry name" value="BLR5614 PROTEIN-RELATED"/>
    <property type="match status" value="1"/>
</dbReference>
<reference evidence="2 3" key="1">
    <citation type="journal article" name="Front. Microbiol.">
        <title>Sugar Metabolism of the First Thermophilic Planctomycete Thermogutta terrifontis: Comparative Genomic and Transcriptomic Approaches.</title>
        <authorList>
            <person name="Elcheninov A.G."/>
            <person name="Menzel P."/>
            <person name="Gudbergsdottir S.R."/>
            <person name="Slesarev A.I."/>
            <person name="Kadnikov V.V."/>
            <person name="Krogh A."/>
            <person name="Bonch-Osmolovskaya E.A."/>
            <person name="Peng X."/>
            <person name="Kublanov I.V."/>
        </authorList>
    </citation>
    <scope>NUCLEOTIDE SEQUENCE [LARGE SCALE GENOMIC DNA]</scope>
    <source>
        <strain evidence="2 3">R1</strain>
    </source>
</reference>
<evidence type="ECO:0000313" key="2">
    <source>
        <dbReference type="EMBL" id="ASV72642.1"/>
    </source>
</evidence>
<dbReference type="Pfam" id="PF01841">
    <property type="entry name" value="Transglut_core"/>
    <property type="match status" value="1"/>
</dbReference>
<dbReference type="SUPFAM" id="SSF54001">
    <property type="entry name" value="Cysteine proteinases"/>
    <property type="match status" value="1"/>
</dbReference>
<gene>
    <name evidence="2" type="ORF">THTE_0040</name>
</gene>
<organism evidence="2 3">
    <name type="scientific">Thermogutta terrifontis</name>
    <dbReference type="NCBI Taxonomy" id="1331910"/>
    <lineage>
        <taxon>Bacteria</taxon>
        <taxon>Pseudomonadati</taxon>
        <taxon>Planctomycetota</taxon>
        <taxon>Planctomycetia</taxon>
        <taxon>Pirellulales</taxon>
        <taxon>Thermoguttaceae</taxon>
        <taxon>Thermogutta</taxon>
    </lineage>
</organism>
<dbReference type="InterPro" id="IPR038765">
    <property type="entry name" value="Papain-like_cys_pep_sf"/>
</dbReference>
<dbReference type="PANTHER" id="PTHR33490:SF3">
    <property type="entry name" value="CONSERVED INTEGRAL MEMBRANE PROTEIN"/>
    <property type="match status" value="1"/>
</dbReference>
<dbReference type="KEGG" id="ttf:THTE_0040"/>
<dbReference type="EMBL" id="CP018477">
    <property type="protein sequence ID" value="ASV72642.1"/>
    <property type="molecule type" value="Genomic_DNA"/>
</dbReference>
<dbReference type="RefSeq" id="WP_095413524.1">
    <property type="nucleotide sequence ID" value="NZ_CP018477.1"/>
</dbReference>
<dbReference type="AlphaFoldDB" id="A0A286R9L6"/>
<name>A0A286R9L6_9BACT</name>
<dbReference type="InterPro" id="IPR002931">
    <property type="entry name" value="Transglutaminase-like"/>
</dbReference>
<accession>A0A286R9L6</accession>
<evidence type="ECO:0000313" key="3">
    <source>
        <dbReference type="Proteomes" id="UP000215086"/>
    </source>
</evidence>
<dbReference type="Proteomes" id="UP000215086">
    <property type="component" value="Chromosome"/>
</dbReference>
<keyword evidence="3" id="KW-1185">Reference proteome</keyword>
<dbReference type="OrthoDB" id="9804872at2"/>